<organism evidence="1 2">
    <name type="scientific">Sorghum bicolor</name>
    <name type="common">Sorghum</name>
    <name type="synonym">Sorghum vulgare</name>
    <dbReference type="NCBI Taxonomy" id="4558"/>
    <lineage>
        <taxon>Eukaryota</taxon>
        <taxon>Viridiplantae</taxon>
        <taxon>Streptophyta</taxon>
        <taxon>Embryophyta</taxon>
        <taxon>Tracheophyta</taxon>
        <taxon>Spermatophyta</taxon>
        <taxon>Magnoliopsida</taxon>
        <taxon>Liliopsida</taxon>
        <taxon>Poales</taxon>
        <taxon>Poaceae</taxon>
        <taxon>PACMAD clade</taxon>
        <taxon>Panicoideae</taxon>
        <taxon>Andropogonodae</taxon>
        <taxon>Andropogoneae</taxon>
        <taxon>Sorghinae</taxon>
        <taxon>Sorghum</taxon>
    </lineage>
</organism>
<dbReference type="InParanoid" id="A0A194YLC6"/>
<accession>A0A194YLC6</accession>
<dbReference type="Proteomes" id="UP000000768">
    <property type="component" value="Chromosome 10"/>
</dbReference>
<dbReference type="EMBL" id="CM000769">
    <property type="protein sequence ID" value="KXG20775.1"/>
    <property type="molecule type" value="Genomic_DNA"/>
</dbReference>
<reference evidence="1 2" key="1">
    <citation type="journal article" date="2009" name="Nature">
        <title>The Sorghum bicolor genome and the diversification of grasses.</title>
        <authorList>
            <person name="Paterson A.H."/>
            <person name="Bowers J.E."/>
            <person name="Bruggmann R."/>
            <person name="Dubchak I."/>
            <person name="Grimwood J."/>
            <person name="Gundlach H."/>
            <person name="Haberer G."/>
            <person name="Hellsten U."/>
            <person name="Mitros T."/>
            <person name="Poliakov A."/>
            <person name="Schmutz J."/>
            <person name="Spannagl M."/>
            <person name="Tang H."/>
            <person name="Wang X."/>
            <person name="Wicker T."/>
            <person name="Bharti A.K."/>
            <person name="Chapman J."/>
            <person name="Feltus F.A."/>
            <person name="Gowik U."/>
            <person name="Grigoriev I.V."/>
            <person name="Lyons E."/>
            <person name="Maher C.A."/>
            <person name="Martis M."/>
            <person name="Narechania A."/>
            <person name="Otillar R.P."/>
            <person name="Penning B.W."/>
            <person name="Salamov A.A."/>
            <person name="Wang Y."/>
            <person name="Zhang L."/>
            <person name="Carpita N.C."/>
            <person name="Freeling M."/>
            <person name="Gingle A.R."/>
            <person name="Hash C.T."/>
            <person name="Keller B."/>
            <person name="Klein P."/>
            <person name="Kresovich S."/>
            <person name="McCann M.C."/>
            <person name="Ming R."/>
            <person name="Peterson D.G."/>
            <person name="Mehboob-ur-Rahman"/>
            <person name="Ware D."/>
            <person name="Westhoff P."/>
            <person name="Mayer K.F."/>
            <person name="Messing J."/>
            <person name="Rokhsar D.S."/>
        </authorList>
    </citation>
    <scope>NUCLEOTIDE SEQUENCE [LARGE SCALE GENOMIC DNA]</scope>
    <source>
        <strain evidence="2">cv. BTx623</strain>
    </source>
</reference>
<reference evidence="2" key="2">
    <citation type="journal article" date="2018" name="Plant J.">
        <title>The Sorghum bicolor reference genome: improved assembly, gene annotations, a transcriptome atlas, and signatures of genome organization.</title>
        <authorList>
            <person name="McCormick R.F."/>
            <person name="Truong S.K."/>
            <person name="Sreedasyam A."/>
            <person name="Jenkins J."/>
            <person name="Shu S."/>
            <person name="Sims D."/>
            <person name="Kennedy M."/>
            <person name="Amirebrahimi M."/>
            <person name="Weers B.D."/>
            <person name="McKinley B."/>
            <person name="Mattison A."/>
            <person name="Morishige D.T."/>
            <person name="Grimwood J."/>
            <person name="Schmutz J."/>
            <person name="Mullet J.E."/>
        </authorList>
    </citation>
    <scope>NUCLEOTIDE SEQUENCE [LARGE SCALE GENOMIC DNA]</scope>
    <source>
        <strain evidence="2">cv. BTx623</strain>
    </source>
</reference>
<sequence length="138" mass="15584">MREEFRPIKIMSLGYYIETSGFHSALASSRRRLLWRYTHILQLNRRTATTNPAPAAAVALIGAGGALASFTEETCRLRWAPRTYHRCLVAVVGGIEPQVLGFPVPQIIVYAWCRHGVCCREISILLSTRITLSENQRR</sequence>
<protein>
    <submittedName>
        <fullName evidence="1">Uncharacterized protein</fullName>
    </submittedName>
</protein>
<dbReference type="Gramene" id="KXG20775">
    <property type="protein sequence ID" value="KXG20775"/>
    <property type="gene ID" value="SORBI_3010G252000"/>
</dbReference>
<proteinExistence type="predicted"/>
<evidence type="ECO:0000313" key="2">
    <source>
        <dbReference type="Proteomes" id="UP000000768"/>
    </source>
</evidence>
<dbReference type="AlphaFoldDB" id="A0A194YLC6"/>
<gene>
    <name evidence="1" type="ORF">SORBI_3010G252000</name>
</gene>
<evidence type="ECO:0000313" key="1">
    <source>
        <dbReference type="EMBL" id="KXG20775.1"/>
    </source>
</evidence>
<keyword evidence="2" id="KW-1185">Reference proteome</keyword>
<name>A0A194YLC6_SORBI</name>